<gene>
    <name evidence="3" type="ORF">RHABOEDO_000016</name>
</gene>
<dbReference type="PANTHER" id="PTHR45947:SF3">
    <property type="entry name" value="SULFOQUINOVOSYL TRANSFERASE SQD2"/>
    <property type="match status" value="1"/>
</dbReference>
<keyword evidence="4" id="KW-1185">Reference proteome</keyword>
<reference evidence="3 4" key="1">
    <citation type="journal article" date="2022" name="bioRxiv">
        <title>Ecology and evolution of chlamydial symbionts of arthropods.</title>
        <authorList>
            <person name="Halter T."/>
            <person name="Koestlbacher S."/>
            <person name="Collingro A."/>
            <person name="Sixt B.S."/>
            <person name="Toenshoff E.R."/>
            <person name="Hendrickx F."/>
            <person name="Kostanjsek R."/>
            <person name="Horn M."/>
        </authorList>
    </citation>
    <scope>NUCLEOTIDE SEQUENCE [LARGE SCALE GENOMIC DNA]</scope>
    <source>
        <strain evidence="3">W744xW776</strain>
    </source>
</reference>
<dbReference type="EC" id="2.4.1.-" evidence="3"/>
<keyword evidence="3" id="KW-0808">Transferase</keyword>
<dbReference type="SUPFAM" id="SSF53756">
    <property type="entry name" value="UDP-Glycosyltransferase/glycogen phosphorylase"/>
    <property type="match status" value="1"/>
</dbReference>
<dbReference type="Proteomes" id="UP000826014">
    <property type="component" value="Chromosome"/>
</dbReference>
<dbReference type="RefSeq" id="WP_215217515.1">
    <property type="nucleotide sequence ID" value="NZ_CP075587.1"/>
</dbReference>
<dbReference type="InterPro" id="IPR001296">
    <property type="entry name" value="Glyco_trans_1"/>
</dbReference>
<dbReference type="InterPro" id="IPR028098">
    <property type="entry name" value="Glyco_trans_4-like_N"/>
</dbReference>
<keyword evidence="3" id="KW-0328">Glycosyltransferase</keyword>
<evidence type="ECO:0000259" key="2">
    <source>
        <dbReference type="Pfam" id="PF13439"/>
    </source>
</evidence>
<proteinExistence type="predicted"/>
<dbReference type="Pfam" id="PF13439">
    <property type="entry name" value="Glyco_transf_4"/>
    <property type="match status" value="1"/>
</dbReference>
<dbReference type="GO" id="GO:0016757">
    <property type="term" value="F:glycosyltransferase activity"/>
    <property type="evidence" value="ECO:0007669"/>
    <property type="project" value="UniProtKB-KW"/>
</dbReference>
<dbReference type="Pfam" id="PF00534">
    <property type="entry name" value="Glycos_transf_1"/>
    <property type="match status" value="1"/>
</dbReference>
<organism evidence="3 4">
    <name type="scientific">Candidatus Rhabdochlamydia oedothoracis</name>
    <dbReference type="NCBI Taxonomy" id="2720720"/>
    <lineage>
        <taxon>Bacteria</taxon>
        <taxon>Pseudomonadati</taxon>
        <taxon>Chlamydiota</taxon>
        <taxon>Chlamydiia</taxon>
        <taxon>Parachlamydiales</taxon>
        <taxon>Candidatus Rhabdochlamydiaceae</taxon>
        <taxon>Candidatus Rhabdochlamydia</taxon>
    </lineage>
</organism>
<dbReference type="InterPro" id="IPR050194">
    <property type="entry name" value="Glycosyltransferase_grp1"/>
</dbReference>
<dbReference type="PANTHER" id="PTHR45947">
    <property type="entry name" value="SULFOQUINOVOSYL TRANSFERASE SQD2"/>
    <property type="match status" value="1"/>
</dbReference>
<dbReference type="EMBL" id="CP075587">
    <property type="protein sequence ID" value="QYF47949.1"/>
    <property type="molecule type" value="Genomic_DNA"/>
</dbReference>
<evidence type="ECO:0000259" key="1">
    <source>
        <dbReference type="Pfam" id="PF00534"/>
    </source>
</evidence>
<feature type="domain" description="Glycosyl transferase family 1" evidence="1">
    <location>
        <begin position="192"/>
        <end position="340"/>
    </location>
</feature>
<sequence length="370" mass="43127">MTTAIVYDWLVESAGGEKALKAIYELYPSPIYTLVHNQKTFKSAFLTKEIHTSFIQKMPFGSSCYRYYLPFFPLAIEQFDVRDYHVVISLSHAVAKGVLTHPDQLHLCYCFTPMRYAWDLMHCYLERAGIWQRGFARFALHYLRNWDIASLNRVDHFVAISHYIARRIRKLYGRESSVIYPPVDVERFCIQDKKEDYFITVSRLVPYKRVDLIVKAFSYLPQHKLLVIGSGPEMKKIKQLATKNVEILGYQPDEIMHSYVAKAKGFIFAAEEDFGICVLEAQAAGVPIIAFGKGATLETVIENQTGVFFEKQQLASLLDAIARFEKKEFDQNKIYQHAQKFSRKRFHAEFRNLVDKKTEEKYESHHFSRR</sequence>
<accession>A0ABX8V426</accession>
<feature type="domain" description="Glycosyltransferase subfamily 4-like N-terminal" evidence="2">
    <location>
        <begin position="65"/>
        <end position="187"/>
    </location>
</feature>
<protein>
    <submittedName>
        <fullName evidence="3">UDP-N-acetylglucosamine--peptide N-acetylglucosaminyltransferase GtfA subunit</fullName>
        <ecNumber evidence="3">2.4.1.-</ecNumber>
    </submittedName>
</protein>
<name>A0ABX8V426_9BACT</name>
<evidence type="ECO:0000313" key="3">
    <source>
        <dbReference type="EMBL" id="QYF47949.1"/>
    </source>
</evidence>
<evidence type="ECO:0000313" key="4">
    <source>
        <dbReference type="Proteomes" id="UP000826014"/>
    </source>
</evidence>
<dbReference type="Gene3D" id="3.40.50.2000">
    <property type="entry name" value="Glycogen Phosphorylase B"/>
    <property type="match status" value="2"/>
</dbReference>